<reference evidence="2 3" key="1">
    <citation type="submission" date="2024-02" db="EMBL/GenBank/DDBJ databases">
        <authorList>
            <person name="Saticioglu I.B."/>
        </authorList>
    </citation>
    <scope>NUCLEOTIDE SEQUENCE [LARGE SCALE GENOMIC DNA]</scope>
    <source>
        <strain evidence="2 3">Mu-80</strain>
    </source>
</reference>
<comment type="caution">
    <text evidence="2">The sequence shown here is derived from an EMBL/GenBank/DDBJ whole genome shotgun (WGS) entry which is preliminary data.</text>
</comment>
<evidence type="ECO:0000256" key="1">
    <source>
        <dbReference type="SAM" id="SignalP"/>
    </source>
</evidence>
<gene>
    <name evidence="2" type="ORF">WDU99_05060</name>
</gene>
<dbReference type="RefSeq" id="WP_337331348.1">
    <property type="nucleotide sequence ID" value="NZ_JBBDGM010000003.1"/>
</dbReference>
<name>A0ABU8L8M8_9MICO</name>
<keyword evidence="1" id="KW-0732">Signal</keyword>
<feature type="chain" id="PRO_5047456797" evidence="1">
    <location>
        <begin position="23"/>
        <end position="157"/>
    </location>
</feature>
<organism evidence="2 3">
    <name type="scientific">Microbacterium bandirmense</name>
    <dbReference type="NCBI Taxonomy" id="3122050"/>
    <lineage>
        <taxon>Bacteria</taxon>
        <taxon>Bacillati</taxon>
        <taxon>Actinomycetota</taxon>
        <taxon>Actinomycetes</taxon>
        <taxon>Micrococcales</taxon>
        <taxon>Microbacteriaceae</taxon>
        <taxon>Microbacterium</taxon>
    </lineage>
</organism>
<keyword evidence="3" id="KW-1185">Reference proteome</keyword>
<feature type="signal peptide" evidence="1">
    <location>
        <begin position="1"/>
        <end position="22"/>
    </location>
</feature>
<proteinExistence type="predicted"/>
<dbReference type="InterPro" id="IPR021903">
    <property type="entry name" value="DUF3515"/>
</dbReference>
<evidence type="ECO:0000313" key="2">
    <source>
        <dbReference type="EMBL" id="MEJ1087681.1"/>
    </source>
</evidence>
<protein>
    <submittedName>
        <fullName evidence="2">DUF3515 family protein</fullName>
    </submittedName>
</protein>
<dbReference type="PROSITE" id="PS51257">
    <property type="entry name" value="PROKAR_LIPOPROTEIN"/>
    <property type="match status" value="1"/>
</dbReference>
<dbReference type="EMBL" id="JBBDGM010000003">
    <property type="protein sequence ID" value="MEJ1087681.1"/>
    <property type="molecule type" value="Genomic_DNA"/>
</dbReference>
<evidence type="ECO:0000313" key="3">
    <source>
        <dbReference type="Proteomes" id="UP001371224"/>
    </source>
</evidence>
<accession>A0ABU8L8M8</accession>
<sequence>MLRRLALAAGALSLLALTGCSATVALEPAQDANNPLCAEVTVRLPDAVAGQDRRWTDAQATGAYGDPASVFVSCGVTVPGPTSELQCITLEGIDWLVDESQAPLMRMTTYGRDPAVQVFVDTEVVSANDALANAGIVSGIRMIPATSACTTPDELPE</sequence>
<dbReference type="Proteomes" id="UP001371224">
    <property type="component" value="Unassembled WGS sequence"/>
</dbReference>
<dbReference type="Pfam" id="PF12028">
    <property type="entry name" value="DUF3515"/>
    <property type="match status" value="1"/>
</dbReference>